<dbReference type="Proteomes" id="UP000053259">
    <property type="component" value="Unassembled WGS sequence"/>
</dbReference>
<name>A0A0D1XYY6_9PEZI</name>
<evidence type="ECO:0000313" key="2">
    <source>
        <dbReference type="EMBL" id="KIW07981.1"/>
    </source>
</evidence>
<accession>A0A0D1XYY6</accession>
<dbReference type="HOGENOM" id="CLU_053358_0_0_1"/>
<dbReference type="GeneID" id="27309853"/>
<proteinExistence type="predicted"/>
<dbReference type="InParanoid" id="A0A0D1XYY6"/>
<protein>
    <submittedName>
        <fullName evidence="2">Uncharacterized protein</fullName>
    </submittedName>
</protein>
<reference evidence="2 3" key="1">
    <citation type="submission" date="2015-01" db="EMBL/GenBank/DDBJ databases">
        <title>The Genome Sequence of Ochroconis gallopava CBS43764.</title>
        <authorList>
            <consortium name="The Broad Institute Genomics Platform"/>
            <person name="Cuomo C."/>
            <person name="de Hoog S."/>
            <person name="Gorbushina A."/>
            <person name="Stielow B."/>
            <person name="Teixiera M."/>
            <person name="Abouelleil A."/>
            <person name="Chapman S.B."/>
            <person name="Priest M."/>
            <person name="Young S.K."/>
            <person name="Wortman J."/>
            <person name="Nusbaum C."/>
            <person name="Birren B."/>
        </authorList>
    </citation>
    <scope>NUCLEOTIDE SEQUENCE [LARGE SCALE GENOMIC DNA]</scope>
    <source>
        <strain evidence="2 3">CBS 43764</strain>
    </source>
</reference>
<dbReference type="EMBL" id="KN847532">
    <property type="protein sequence ID" value="KIW07981.1"/>
    <property type="molecule type" value="Genomic_DNA"/>
</dbReference>
<dbReference type="VEuPathDB" id="FungiDB:PV09_01880"/>
<keyword evidence="3" id="KW-1185">Reference proteome</keyword>
<evidence type="ECO:0000256" key="1">
    <source>
        <dbReference type="SAM" id="MobiDB-lite"/>
    </source>
</evidence>
<sequence>MTKPECPISSVEDALAPYIHTREKTTRIRQILTQLVKKNVENDSEPTHVALSLPLSSIKLRDSTGLAIPIEGLYKQYFKALEAYRQARERYDTIKDELNHVLQKDAEQEQSVPKAISTEIAREYADLLRQRRQQRKMEIVQTALANLLDAKPNIVSLDMKSSIRDMLGDPPQPPMTTLEGGGDADAKVQELTFQLKKELLIAKSKLSEAKTAEEAAKNRQTNGATDIGEKVSVLREARDELISWVEGELAKIPEDEVEASQVELSFIGEEDDDVKASGSNLSNDEVTKRVEELYSQYVVSRQRYIAEVEAALNRAPKLEVAEQTGAGANKAPAAQRVMQPGSESRLSPIQASQLLPYLTIMTSTTRDEALLQQQISHLRRQLILASDETNNIIQRLAGESLLVPPDSTQTSSWAKAAGEASEKTKSLVLEQMIEGEASVAQAKRVLEGLKARRKALEGLKRPL</sequence>
<dbReference type="RefSeq" id="XP_016217850.1">
    <property type="nucleotide sequence ID" value="XM_016354838.1"/>
</dbReference>
<dbReference type="AlphaFoldDB" id="A0A0D1XYY6"/>
<gene>
    <name evidence="2" type="ORF">PV09_01880</name>
</gene>
<dbReference type="OrthoDB" id="5402392at2759"/>
<feature type="region of interest" description="Disordered" evidence="1">
    <location>
        <begin position="323"/>
        <end position="345"/>
    </location>
</feature>
<evidence type="ECO:0000313" key="3">
    <source>
        <dbReference type="Proteomes" id="UP000053259"/>
    </source>
</evidence>
<organism evidence="2 3">
    <name type="scientific">Verruconis gallopava</name>
    <dbReference type="NCBI Taxonomy" id="253628"/>
    <lineage>
        <taxon>Eukaryota</taxon>
        <taxon>Fungi</taxon>
        <taxon>Dikarya</taxon>
        <taxon>Ascomycota</taxon>
        <taxon>Pezizomycotina</taxon>
        <taxon>Dothideomycetes</taxon>
        <taxon>Pleosporomycetidae</taxon>
        <taxon>Venturiales</taxon>
        <taxon>Sympoventuriaceae</taxon>
        <taxon>Verruconis</taxon>
    </lineage>
</organism>